<keyword evidence="4" id="KW-1185">Reference proteome</keyword>
<dbReference type="SUPFAM" id="SSF51735">
    <property type="entry name" value="NAD(P)-binding Rossmann-fold domains"/>
    <property type="match status" value="1"/>
</dbReference>
<gene>
    <name evidence="3" type="ORF">V474_05910</name>
</gene>
<dbReference type="PATRIC" id="fig|1114963.3.peg.4827"/>
<evidence type="ECO:0000313" key="3">
    <source>
        <dbReference type="EMBL" id="KMS50913.1"/>
    </source>
</evidence>
<dbReference type="RefSeq" id="WP_236711408.1">
    <property type="nucleotide sequence ID" value="NZ_KQ130460.1"/>
</dbReference>
<dbReference type="PRINTS" id="PR00081">
    <property type="entry name" value="GDHRDH"/>
</dbReference>
<evidence type="ECO:0000313" key="4">
    <source>
        <dbReference type="Proteomes" id="UP000052268"/>
    </source>
</evidence>
<dbReference type="Pfam" id="PF13561">
    <property type="entry name" value="adh_short_C2"/>
    <property type="match status" value="1"/>
</dbReference>
<dbReference type="AlphaFoldDB" id="A0A0J7XID5"/>
<evidence type="ECO:0000256" key="1">
    <source>
        <dbReference type="ARBA" id="ARBA00006484"/>
    </source>
</evidence>
<keyword evidence="2" id="KW-0560">Oxidoreductase</keyword>
<comment type="caution">
    <text evidence="3">The sequence shown here is derived from an EMBL/GenBank/DDBJ whole genome shotgun (WGS) entry which is preliminary data.</text>
</comment>
<comment type="similarity">
    <text evidence="1">Belongs to the short-chain dehydrogenases/reductases (SDR) family.</text>
</comment>
<dbReference type="GO" id="GO:0016491">
    <property type="term" value="F:oxidoreductase activity"/>
    <property type="evidence" value="ECO:0007669"/>
    <property type="project" value="UniProtKB-KW"/>
</dbReference>
<dbReference type="Gene3D" id="3.40.50.720">
    <property type="entry name" value="NAD(P)-binding Rossmann-like Domain"/>
    <property type="match status" value="1"/>
</dbReference>
<accession>A0A0J7XID5</accession>
<organism evidence="3 4">
    <name type="scientific">Novosphingobium barchaimii LL02</name>
    <dbReference type="NCBI Taxonomy" id="1114963"/>
    <lineage>
        <taxon>Bacteria</taxon>
        <taxon>Pseudomonadati</taxon>
        <taxon>Pseudomonadota</taxon>
        <taxon>Alphaproteobacteria</taxon>
        <taxon>Sphingomonadales</taxon>
        <taxon>Sphingomonadaceae</taxon>
        <taxon>Novosphingobium</taxon>
    </lineage>
</organism>
<dbReference type="PANTHER" id="PTHR43639:SF1">
    <property type="entry name" value="SHORT-CHAIN DEHYDROGENASE_REDUCTASE FAMILY PROTEIN"/>
    <property type="match status" value="1"/>
</dbReference>
<dbReference type="Proteomes" id="UP000052268">
    <property type="component" value="Unassembled WGS sequence"/>
</dbReference>
<evidence type="ECO:0000256" key="2">
    <source>
        <dbReference type="ARBA" id="ARBA00023002"/>
    </source>
</evidence>
<dbReference type="InterPro" id="IPR002347">
    <property type="entry name" value="SDR_fam"/>
</dbReference>
<proteinExistence type="inferred from homology"/>
<protein>
    <submittedName>
        <fullName evidence="3">Short-chain dehydrogenase</fullName>
    </submittedName>
</protein>
<reference evidence="3 4" key="1">
    <citation type="journal article" date="2015" name="G3 (Bethesda)">
        <title>Insights into Ongoing Evolution of the Hexachlorocyclohexane Catabolic Pathway from Comparative Genomics of Ten Sphingomonadaceae Strains.</title>
        <authorList>
            <person name="Pearce S.L."/>
            <person name="Oakeshott J.G."/>
            <person name="Pandey G."/>
        </authorList>
    </citation>
    <scope>NUCLEOTIDE SEQUENCE [LARGE SCALE GENOMIC DNA]</scope>
    <source>
        <strain evidence="3 4">LL02</strain>
    </source>
</reference>
<dbReference type="PANTHER" id="PTHR43639">
    <property type="entry name" value="OXIDOREDUCTASE, SHORT-CHAIN DEHYDROGENASE/REDUCTASE FAMILY (AFU_ORTHOLOGUE AFUA_5G02870)"/>
    <property type="match status" value="1"/>
</dbReference>
<dbReference type="InterPro" id="IPR036291">
    <property type="entry name" value="NAD(P)-bd_dom_sf"/>
</dbReference>
<sequence length="259" mass="27849">MTVSPNDRPAMLVTGGAKRIGAAIARAFGAAGWHVVIHYGRSRKQAEALVAQLPSAEIVACDLDDWDQGPAMVEELARRLPDWRVLINCAGVFDIDTAQDLDPATFMPAMRVNAATPARLGQAFLAHARANGGRRLIHITDQKLLNPNPDFFSYTMSKHALAATVPMLSMARTDARDRVYGIAPGAILASHDQSEAEAEVSHRMNLLHRRATAQDVAGAALFLAGGWLASGETLYVDSGQHLTAQPRDVLFLARHGDAA</sequence>
<name>A0A0J7XID5_9SPHN</name>
<dbReference type="EMBL" id="JACU01000014">
    <property type="protein sequence ID" value="KMS50913.1"/>
    <property type="molecule type" value="Genomic_DNA"/>
</dbReference>